<evidence type="ECO:0000256" key="4">
    <source>
        <dbReference type="ARBA" id="ARBA00023136"/>
    </source>
</evidence>
<reference evidence="7 8" key="1">
    <citation type="submission" date="2018-04" db="EMBL/GenBank/DDBJ databases">
        <title>Genomic Encyclopedia of Archaeal and Bacterial Type Strains, Phase II (KMG-II): from individual species to whole genera.</title>
        <authorList>
            <person name="Goeker M."/>
        </authorList>
    </citation>
    <scope>NUCLEOTIDE SEQUENCE [LARGE SCALE GENOMIC DNA]</scope>
    <source>
        <strain evidence="7 8">DSM 29955</strain>
    </source>
</reference>
<gene>
    <name evidence="7" type="ORF">C8N45_102376</name>
</gene>
<dbReference type="OrthoDB" id="7784409at2"/>
<keyword evidence="4" id="KW-0472">Membrane</keyword>
<comment type="subcellular location">
    <subcellularLocation>
        <location evidence="1">Membrane</location>
        <topology evidence="1">Single-pass membrane protein</topology>
    </subcellularLocation>
</comment>
<dbReference type="EMBL" id="QBUD01000002">
    <property type="protein sequence ID" value="PUB17364.1"/>
    <property type="molecule type" value="Genomic_DNA"/>
</dbReference>
<feature type="signal peptide" evidence="5">
    <location>
        <begin position="1"/>
        <end position="19"/>
    </location>
</feature>
<dbReference type="Proteomes" id="UP000244523">
    <property type="component" value="Unassembled WGS sequence"/>
</dbReference>
<dbReference type="GO" id="GO:0005886">
    <property type="term" value="C:plasma membrane"/>
    <property type="evidence" value="ECO:0007669"/>
    <property type="project" value="InterPro"/>
</dbReference>
<dbReference type="RefSeq" id="WP_108385489.1">
    <property type="nucleotide sequence ID" value="NZ_QBUD01000002.1"/>
</dbReference>
<evidence type="ECO:0000256" key="2">
    <source>
        <dbReference type="ARBA" id="ARBA00022692"/>
    </source>
</evidence>
<organism evidence="7 8">
    <name type="scientific">Yoonia sediminilitoris</name>
    <dbReference type="NCBI Taxonomy" id="1286148"/>
    <lineage>
        <taxon>Bacteria</taxon>
        <taxon>Pseudomonadati</taxon>
        <taxon>Pseudomonadota</taxon>
        <taxon>Alphaproteobacteria</taxon>
        <taxon>Rhodobacterales</taxon>
        <taxon>Paracoccaceae</taxon>
        <taxon>Yoonia</taxon>
    </lineage>
</organism>
<keyword evidence="3" id="KW-1133">Transmembrane helix</keyword>
<evidence type="ECO:0000256" key="3">
    <source>
        <dbReference type="ARBA" id="ARBA00022989"/>
    </source>
</evidence>
<evidence type="ECO:0000256" key="1">
    <source>
        <dbReference type="ARBA" id="ARBA00004167"/>
    </source>
</evidence>
<accession>A0A2T6KMF7</accession>
<keyword evidence="5" id="KW-0732">Signal</keyword>
<evidence type="ECO:0000313" key="7">
    <source>
        <dbReference type="EMBL" id="PUB17364.1"/>
    </source>
</evidence>
<dbReference type="PANTHER" id="PTHR36985">
    <property type="entry name" value="TRANSLOCATION AND ASSEMBLY MODULE SUBUNIT TAMB"/>
    <property type="match status" value="1"/>
</dbReference>
<name>A0A2T6KMF7_9RHOB</name>
<evidence type="ECO:0000256" key="5">
    <source>
        <dbReference type="SAM" id="SignalP"/>
    </source>
</evidence>
<dbReference type="InterPro" id="IPR007452">
    <property type="entry name" value="TamB_C"/>
</dbReference>
<feature type="chain" id="PRO_5015612097" evidence="5">
    <location>
        <begin position="20"/>
        <end position="1419"/>
    </location>
</feature>
<protein>
    <submittedName>
        <fullName evidence="7">Autotransporter secretion inner membrane protein TamB</fullName>
    </submittedName>
</protein>
<dbReference type="GO" id="GO:0097347">
    <property type="term" value="C:TAM protein secretion complex"/>
    <property type="evidence" value="ECO:0007669"/>
    <property type="project" value="TreeGrafter"/>
</dbReference>
<dbReference type="PANTHER" id="PTHR36985:SF1">
    <property type="entry name" value="TRANSLOCATION AND ASSEMBLY MODULE SUBUNIT TAMB"/>
    <property type="match status" value="1"/>
</dbReference>
<evidence type="ECO:0000259" key="6">
    <source>
        <dbReference type="Pfam" id="PF04357"/>
    </source>
</evidence>
<keyword evidence="2" id="KW-0812">Transmembrane</keyword>
<feature type="domain" description="Translocation and assembly module TamB C-terminal" evidence="6">
    <location>
        <begin position="1065"/>
        <end position="1419"/>
    </location>
</feature>
<proteinExistence type="predicted"/>
<dbReference type="Pfam" id="PF04357">
    <property type="entry name" value="TamB"/>
    <property type="match status" value="1"/>
</dbReference>
<dbReference type="GO" id="GO:0009306">
    <property type="term" value="P:protein secretion"/>
    <property type="evidence" value="ECO:0007669"/>
    <property type="project" value="InterPro"/>
</dbReference>
<sequence>MKHLLCLLALLLTPFAALAQSQEEDKGYITTLIEDNLSGAGREVNIIGFKGALSSEATIDVLSIADAEGIWLTLEDITLIWSRAALLRGAVSVKELSAQRIVVSRAPISESTAPTPEATPFSLPELPVSISLGQLDIARIELGESFLGEPVSINLQGTAELSDGQGTANVIATRLGSKQGVFEIDGSYDNATRVLGLLLNIEEGADGIAARLLDLPGKPAVGLRVEGNAPISDFSATIAVATQGEDRLSGDFALKSDDQTGSLITFDVGGDVSPLFAPAYRPFFGNEARLFVSARQAPDGSVDVSDLRVQSQRLNVTGAVRVGPEGWPETIDLTGGIARSDVPLLLPLSGPETRIAGLDLAVKYDRRKSDDWTADISIDAFDRPGLFIDSLNLEGGGLLRDGTGANDGLVTAELNYGAQGLRLDDAGAAAALGDAMTGTFAANRIEDGPTDITSFTLTGAGIDVNIQGSIAGPADGFQTALRGTLAVEALSRFSTLVGREIGGSADLAVQATAAPLDGLFDVTLNASTNDLTVGIPQADAILAGRGTVAANAVRDTAGTRLEDLRVRTSAAEITGRADLTSDGSSAEFTTRLNDLQLVVPELSGPASLRGTVDRSAKGVIDFDLSGIGPRASLSAKGTVNPAENGQTVNAAVVADVSDLRAYAALIGQPLAGAAKLDVSGVLLTNGLRFDLDVRADTQDIVTGIARLDPFLAGAGTLTAEVSRPNATDITLSGLDLVTPAFSLRGDARVAGTDPQSADISLRINDAQMIDPSLRGPVIATIKANPTGSDDLKVDVAANGPGIDLNVDATIDRPSNEITGSVQAGVENLGAYQLLIGQPVAGAVSLDASGSFLPDLSRFDSDIALRTQNLQIGNPTVDTLLRGSGRVDATLDFANGRLSVESLQASTGEVTLSANLDGSENGTGRGRFYAQLRDASILTDQISGPVTVEGTAALGANGAWDIDVNGSGSGGLAARVDGQVQPGGQLNLRVTGAAPLALANKALEPQRLSGTANIDLSVNGSPGLDALGGQITIEGGRLAAPTLAQAFTDIGGQIGFSGSRALINIGANVEAGGRVTVTGPVDLEGPNTADITVTLRNVVLQDPELYTTSVDGTVRVTGPVTGGARVVGRLELGQTDVRVPSSSISTLGELPDVRHINPSGAVVQTLTRAGATVSGATPPSDADAGPQRPGFPLDIVIDAPSRIFIRGRGLDAELGGRLTIGGTSNDVRPVGRFNLLRGRIDILQQRFDLTEGSATLQGDFIPFIRLVATTQTDNGTTINIIVEGPAGQPEVRFESVPELPQDEVLSQLIFGRDIQSISPLQAVQLASAISTLAGNGGGAVDRLRQGIGLDDFDVTTAEDGTAAVRAGKYLSENVYTDVTVTSEGETEINLNLDITNEVTAKGSVDQEGETSVGIFFERDY</sequence>
<comment type="caution">
    <text evidence="7">The sequence shown here is derived from an EMBL/GenBank/DDBJ whole genome shotgun (WGS) entry which is preliminary data.</text>
</comment>
<keyword evidence="8" id="KW-1185">Reference proteome</keyword>
<evidence type="ECO:0000313" key="8">
    <source>
        <dbReference type="Proteomes" id="UP000244523"/>
    </source>
</evidence>